<sequence>MPALPAAHDIFDARSFRHRPVPRTRSRADRQPIVPPCVPAARHPPARPARRMPVRRQTSPSLFDAFGFCSTLSDVQQHWRHT</sequence>
<gene>
    <name evidence="2" type="ORF">C6P98_12190</name>
</gene>
<feature type="compositionally biased region" description="Basic residues" evidence="1">
    <location>
        <begin position="16"/>
        <end position="25"/>
    </location>
</feature>
<protein>
    <submittedName>
        <fullName evidence="2">Uncharacterized protein</fullName>
    </submittedName>
</protein>
<reference evidence="2 3" key="1">
    <citation type="submission" date="2018-03" db="EMBL/GenBank/DDBJ databases">
        <authorList>
            <person name="Nguyen K."/>
            <person name="Fouts D."/>
            <person name="Sutton G."/>
        </authorList>
    </citation>
    <scope>NUCLEOTIDE SEQUENCE [LARGE SCALE GENOMIC DNA]</scope>
    <source>
        <strain evidence="2 3">AU17135</strain>
    </source>
</reference>
<evidence type="ECO:0000313" key="2">
    <source>
        <dbReference type="EMBL" id="PRF23988.1"/>
    </source>
</evidence>
<evidence type="ECO:0000313" key="3">
    <source>
        <dbReference type="Proteomes" id="UP000237686"/>
    </source>
</evidence>
<feature type="compositionally biased region" description="Basic residues" evidence="1">
    <location>
        <begin position="44"/>
        <end position="54"/>
    </location>
</feature>
<comment type="caution">
    <text evidence="2">The sequence shown here is derived from an EMBL/GenBank/DDBJ whole genome shotgun (WGS) entry which is preliminary data.</text>
</comment>
<proteinExistence type="predicted"/>
<organism evidence="2 3">
    <name type="scientific">Burkholderia multivorans</name>
    <dbReference type="NCBI Taxonomy" id="87883"/>
    <lineage>
        <taxon>Bacteria</taxon>
        <taxon>Pseudomonadati</taxon>
        <taxon>Pseudomonadota</taxon>
        <taxon>Betaproteobacteria</taxon>
        <taxon>Burkholderiales</taxon>
        <taxon>Burkholderiaceae</taxon>
        <taxon>Burkholderia</taxon>
        <taxon>Burkholderia cepacia complex</taxon>
    </lineage>
</organism>
<dbReference type="Proteomes" id="UP000237686">
    <property type="component" value="Unassembled WGS sequence"/>
</dbReference>
<evidence type="ECO:0000256" key="1">
    <source>
        <dbReference type="SAM" id="MobiDB-lite"/>
    </source>
</evidence>
<accession>A0A8E2UT90</accession>
<name>A0A8E2UT90_9BURK</name>
<feature type="region of interest" description="Disordered" evidence="1">
    <location>
        <begin position="15"/>
        <end position="55"/>
    </location>
</feature>
<dbReference type="AlphaFoldDB" id="A0A8E2UT90"/>
<dbReference type="EMBL" id="PVFZ01000034">
    <property type="protein sequence ID" value="PRF23988.1"/>
    <property type="molecule type" value="Genomic_DNA"/>
</dbReference>